<proteinExistence type="predicted"/>
<keyword evidence="4" id="KW-0732">Signal</keyword>
<feature type="repeat" description="TPR" evidence="1">
    <location>
        <begin position="128"/>
        <end position="161"/>
    </location>
</feature>
<dbReference type="InterPro" id="IPR000792">
    <property type="entry name" value="Tscrpt_reg_LuxR_C"/>
</dbReference>
<keyword evidence="3" id="KW-0472">Membrane</keyword>
<feature type="repeat" description="TPR" evidence="1">
    <location>
        <begin position="248"/>
        <end position="281"/>
    </location>
</feature>
<dbReference type="SMART" id="SM00028">
    <property type="entry name" value="TPR"/>
    <property type="match status" value="6"/>
</dbReference>
<feature type="transmembrane region" description="Helical" evidence="3">
    <location>
        <begin position="398"/>
        <end position="418"/>
    </location>
</feature>
<dbReference type="InterPro" id="IPR036388">
    <property type="entry name" value="WH-like_DNA-bd_sf"/>
</dbReference>
<feature type="repeat" description="TPR" evidence="1">
    <location>
        <begin position="88"/>
        <end position="121"/>
    </location>
</feature>
<feature type="signal peptide" evidence="4">
    <location>
        <begin position="1"/>
        <end position="27"/>
    </location>
</feature>
<evidence type="ECO:0000256" key="2">
    <source>
        <dbReference type="SAM" id="Coils"/>
    </source>
</evidence>
<evidence type="ECO:0000256" key="3">
    <source>
        <dbReference type="SAM" id="Phobius"/>
    </source>
</evidence>
<dbReference type="EMBL" id="JAUKPO010000011">
    <property type="protein sequence ID" value="MDO1448378.1"/>
    <property type="molecule type" value="Genomic_DNA"/>
</dbReference>
<dbReference type="Gene3D" id="1.25.40.10">
    <property type="entry name" value="Tetratricopeptide repeat domain"/>
    <property type="match status" value="2"/>
</dbReference>
<protein>
    <submittedName>
        <fullName evidence="6">Tetratricopeptide repeat protein</fullName>
    </submittedName>
</protein>
<dbReference type="InterPro" id="IPR019734">
    <property type="entry name" value="TPR_rpt"/>
</dbReference>
<keyword evidence="7" id="KW-1185">Reference proteome</keyword>
<dbReference type="PANTHER" id="PTHR10098:SF106">
    <property type="entry name" value="TETRATRICOPEPTIDE REPEAT PROTEIN 28-LIKE PROTEIN"/>
    <property type="match status" value="1"/>
</dbReference>
<dbReference type="SUPFAM" id="SSF46894">
    <property type="entry name" value="C-terminal effector domain of the bipartite response regulators"/>
    <property type="match status" value="1"/>
</dbReference>
<sequence length="607" mass="69518">MHYSLCTPSKFLRIFFLLFTLTTSVFAQSTKTDSLSRLLELSQADTSRVQLLNDLAYEYWSKEPQKTLTYAQQALALSKKISYASGEARSYQMMGVHYWQKSDYENALKWYTNALTVYKSIPDKRGIARVLGNMGIVYREQGNDSQALENYYQALKILQAIKDAKSEANILNSIGLLYKNRKDFSQAIIFLEQAQEIWKRLGQRQSVAGVLNNIADVYLQRRDFASAIKNNEEALAIFESLKDINGQIIVHNSLGEVYLKKQEPNQALQQFQAALSLNSTYASKKGLIVTHNGLGRAFLQLQQLAQAIAHYQQAMDLAQATGVKMALRESLAGLAESYASGHDYQKAYLLQHQYTQLKDSLFSEESIAKLTSLRTNYETEKKQVEIELLKKEKQLAQWTRNGLAMGLAILLLFGTVVVRQQRSKTKQHTILLQKSKELLDTQQALAEAEQKNSQIREQQLQQELEYRSKSLTTHTLNLIQKNGIMEEIRETISEVLRNQPKDLNKQVYSRLIKLIDYSFSLDKDWEDFKLYFEQVHKDFFVKLKAKHPELSSGELKLAALVRLNLNLKESATILGISPESVKTSRHRLRKKLNLGEDQNMPDYLLSI</sequence>
<dbReference type="RefSeq" id="WP_302039179.1">
    <property type="nucleotide sequence ID" value="NZ_JAUKPO010000011.1"/>
</dbReference>
<dbReference type="Pfam" id="PF13424">
    <property type="entry name" value="TPR_12"/>
    <property type="match status" value="3"/>
</dbReference>
<evidence type="ECO:0000256" key="4">
    <source>
        <dbReference type="SAM" id="SignalP"/>
    </source>
</evidence>
<name>A0ABT8RB00_9BACT</name>
<dbReference type="InterPro" id="IPR016032">
    <property type="entry name" value="Sig_transdc_resp-reg_C-effctor"/>
</dbReference>
<organism evidence="6 7">
    <name type="scientific">Rhodocytophaga aerolata</name>
    <dbReference type="NCBI Taxonomy" id="455078"/>
    <lineage>
        <taxon>Bacteria</taxon>
        <taxon>Pseudomonadati</taxon>
        <taxon>Bacteroidota</taxon>
        <taxon>Cytophagia</taxon>
        <taxon>Cytophagales</taxon>
        <taxon>Rhodocytophagaceae</taxon>
        <taxon>Rhodocytophaga</taxon>
    </lineage>
</organism>
<keyword evidence="2" id="KW-0175">Coiled coil</keyword>
<dbReference type="Gene3D" id="1.10.10.10">
    <property type="entry name" value="Winged helix-like DNA-binding domain superfamily/Winged helix DNA-binding domain"/>
    <property type="match status" value="1"/>
</dbReference>
<feature type="chain" id="PRO_5046431025" evidence="4">
    <location>
        <begin position="28"/>
        <end position="607"/>
    </location>
</feature>
<feature type="coiled-coil region" evidence="2">
    <location>
        <begin position="367"/>
        <end position="401"/>
    </location>
</feature>
<gene>
    <name evidence="6" type="ORF">Q0590_19030</name>
</gene>
<evidence type="ECO:0000313" key="6">
    <source>
        <dbReference type="EMBL" id="MDO1448378.1"/>
    </source>
</evidence>
<dbReference type="PROSITE" id="PS50005">
    <property type="entry name" value="TPR"/>
    <property type="match status" value="4"/>
</dbReference>
<keyword evidence="1" id="KW-0802">TPR repeat</keyword>
<dbReference type="InterPro" id="IPR011990">
    <property type="entry name" value="TPR-like_helical_dom_sf"/>
</dbReference>
<feature type="repeat" description="TPR" evidence="1">
    <location>
        <begin position="288"/>
        <end position="321"/>
    </location>
</feature>
<evidence type="ECO:0000256" key="1">
    <source>
        <dbReference type="PROSITE-ProRule" id="PRU00339"/>
    </source>
</evidence>
<evidence type="ECO:0000313" key="7">
    <source>
        <dbReference type="Proteomes" id="UP001168528"/>
    </source>
</evidence>
<comment type="caution">
    <text evidence="6">The sequence shown here is derived from an EMBL/GenBank/DDBJ whole genome shotgun (WGS) entry which is preliminary data.</text>
</comment>
<keyword evidence="3" id="KW-0812">Transmembrane</keyword>
<dbReference type="SUPFAM" id="SSF48452">
    <property type="entry name" value="TPR-like"/>
    <property type="match status" value="3"/>
</dbReference>
<feature type="domain" description="HTH luxR-type" evidence="5">
    <location>
        <begin position="547"/>
        <end position="604"/>
    </location>
</feature>
<reference evidence="6" key="1">
    <citation type="submission" date="2023-07" db="EMBL/GenBank/DDBJ databases">
        <title>The genome sequence of Rhodocytophaga aerolata KACC 12507.</title>
        <authorList>
            <person name="Zhang X."/>
        </authorList>
    </citation>
    <scope>NUCLEOTIDE SEQUENCE</scope>
    <source>
        <strain evidence="6">KACC 12507</strain>
    </source>
</reference>
<keyword evidence="3" id="KW-1133">Transmembrane helix</keyword>
<dbReference type="SMART" id="SM00421">
    <property type="entry name" value="HTH_LUXR"/>
    <property type="match status" value="1"/>
</dbReference>
<accession>A0ABT8RB00</accession>
<dbReference type="PANTHER" id="PTHR10098">
    <property type="entry name" value="RAPSYN-RELATED"/>
    <property type="match status" value="1"/>
</dbReference>
<feature type="coiled-coil region" evidence="2">
    <location>
        <begin position="431"/>
        <end position="465"/>
    </location>
</feature>
<evidence type="ECO:0000259" key="5">
    <source>
        <dbReference type="SMART" id="SM00421"/>
    </source>
</evidence>
<dbReference type="Proteomes" id="UP001168528">
    <property type="component" value="Unassembled WGS sequence"/>
</dbReference>